<dbReference type="EMBL" id="JBHUIR010000054">
    <property type="protein sequence ID" value="MFD2260902.1"/>
    <property type="molecule type" value="Genomic_DNA"/>
</dbReference>
<dbReference type="Proteomes" id="UP001597373">
    <property type="component" value="Unassembled WGS sequence"/>
</dbReference>
<name>A0ABW5DIF7_9HYPH</name>
<proteinExistence type="predicted"/>
<dbReference type="InterPro" id="IPR032609">
    <property type="entry name" value="DUF4893"/>
</dbReference>
<evidence type="ECO:0000313" key="1">
    <source>
        <dbReference type="EMBL" id="MFD2260902.1"/>
    </source>
</evidence>
<protein>
    <submittedName>
        <fullName evidence="1">DUF4893 domain-containing protein</fullName>
    </submittedName>
</protein>
<dbReference type="RefSeq" id="WP_345098297.1">
    <property type="nucleotide sequence ID" value="NZ_BAABGS010000012.1"/>
</dbReference>
<accession>A0ABW5DIF7</accession>
<gene>
    <name evidence="1" type="ORF">ACFSMZ_14205</name>
</gene>
<reference evidence="2" key="1">
    <citation type="journal article" date="2019" name="Int. J. Syst. Evol. Microbiol.">
        <title>The Global Catalogue of Microorganisms (GCM) 10K type strain sequencing project: providing services to taxonomists for standard genome sequencing and annotation.</title>
        <authorList>
            <consortium name="The Broad Institute Genomics Platform"/>
            <consortium name="The Broad Institute Genome Sequencing Center for Infectious Disease"/>
            <person name="Wu L."/>
            <person name="Ma J."/>
        </authorList>
    </citation>
    <scope>NUCLEOTIDE SEQUENCE [LARGE SCALE GENOMIC DNA]</scope>
    <source>
        <strain evidence="2">KCTC 23707</strain>
    </source>
</reference>
<evidence type="ECO:0000313" key="2">
    <source>
        <dbReference type="Proteomes" id="UP001597373"/>
    </source>
</evidence>
<organism evidence="1 2">
    <name type="scientific">Chelativorans composti</name>
    <dbReference type="NCBI Taxonomy" id="768533"/>
    <lineage>
        <taxon>Bacteria</taxon>
        <taxon>Pseudomonadati</taxon>
        <taxon>Pseudomonadota</taxon>
        <taxon>Alphaproteobacteria</taxon>
        <taxon>Hyphomicrobiales</taxon>
        <taxon>Phyllobacteriaceae</taxon>
        <taxon>Chelativorans</taxon>
    </lineage>
</organism>
<sequence>MVVILAVLTAAPAGADGEILRIITPSDRERLDRHEAVRNEALTEARAGGAPEDVAVLEALLAKPHLSFSDADLAGEWECRTIKAGGLVPLVVYGWFRCRVNDDGAGWMLEKLSGSQRTKGRFFTDGDDRLIYLGSYFVAGDKPPPYGAGEDTDQTGYAFRTGENEWHIEFPLPARESRLDILEFRRTSAPSRKNER</sequence>
<comment type="caution">
    <text evidence="1">The sequence shown here is derived from an EMBL/GenBank/DDBJ whole genome shotgun (WGS) entry which is preliminary data.</text>
</comment>
<dbReference type="Pfam" id="PF16233">
    <property type="entry name" value="DUF4893"/>
    <property type="match status" value="1"/>
</dbReference>
<keyword evidence="2" id="KW-1185">Reference proteome</keyword>